<dbReference type="InterPro" id="IPR036271">
    <property type="entry name" value="Tet_transcr_reg_TetR-rel_C_sf"/>
</dbReference>
<dbReference type="GO" id="GO:0003700">
    <property type="term" value="F:DNA-binding transcription factor activity"/>
    <property type="evidence" value="ECO:0007669"/>
    <property type="project" value="TreeGrafter"/>
</dbReference>
<proteinExistence type="predicted"/>
<accession>A0A9W6NZD2</accession>
<evidence type="ECO:0000313" key="6">
    <source>
        <dbReference type="EMBL" id="GLL14577.1"/>
    </source>
</evidence>
<protein>
    <recommendedName>
        <fullName evidence="5">HTH tetR-type domain-containing protein</fullName>
    </recommendedName>
</protein>
<dbReference type="InterPro" id="IPR050109">
    <property type="entry name" value="HTH-type_TetR-like_transc_reg"/>
</dbReference>
<dbReference type="SUPFAM" id="SSF46689">
    <property type="entry name" value="Homeodomain-like"/>
    <property type="match status" value="1"/>
</dbReference>
<evidence type="ECO:0000256" key="4">
    <source>
        <dbReference type="PROSITE-ProRule" id="PRU00335"/>
    </source>
</evidence>
<dbReference type="SUPFAM" id="SSF48498">
    <property type="entry name" value="Tetracyclin repressor-like, C-terminal domain"/>
    <property type="match status" value="1"/>
</dbReference>
<keyword evidence="1" id="KW-0805">Transcription regulation</keyword>
<evidence type="ECO:0000256" key="3">
    <source>
        <dbReference type="ARBA" id="ARBA00023163"/>
    </source>
</evidence>
<comment type="caution">
    <text evidence="6">The sequence shown here is derived from an EMBL/GenBank/DDBJ whole genome shotgun (WGS) entry which is preliminary data.</text>
</comment>
<dbReference type="InterPro" id="IPR009057">
    <property type="entry name" value="Homeodomain-like_sf"/>
</dbReference>
<dbReference type="GO" id="GO:0045892">
    <property type="term" value="P:negative regulation of DNA-templated transcription"/>
    <property type="evidence" value="ECO:0007669"/>
    <property type="project" value="InterPro"/>
</dbReference>
<feature type="domain" description="HTH tetR-type" evidence="5">
    <location>
        <begin position="31"/>
        <end position="91"/>
    </location>
</feature>
<dbReference type="Pfam" id="PF00440">
    <property type="entry name" value="TetR_N"/>
    <property type="match status" value="1"/>
</dbReference>
<dbReference type="Pfam" id="PF02909">
    <property type="entry name" value="TetR_C_1"/>
    <property type="match status" value="1"/>
</dbReference>
<sequence length="228" mass="24098">MRTLFAKEVRMPSPDLIWMRPEGSGVGRPAGRSRAEITEAAVRVADRDGLAGVSMRHVAAELGTGAGSLYRYVETREDLLDLMADHVAGEYRLGAPTGAWLDDLVDVGLQAREIHRRHPWLPGLVLTRPVAGPRGLDLTEHVLAVLADHPAPDGDKLVALAMLQAVVAAAAQAEASPVDARRSARFAAHVVAQGNHPHLAALDPGPAGGDPLPTALRRILAGLLPVVP</sequence>
<keyword evidence="7" id="KW-1185">Reference proteome</keyword>
<keyword evidence="2 4" id="KW-0238">DNA-binding</keyword>
<dbReference type="Proteomes" id="UP001143463">
    <property type="component" value="Unassembled WGS sequence"/>
</dbReference>
<evidence type="ECO:0000313" key="7">
    <source>
        <dbReference type="Proteomes" id="UP001143463"/>
    </source>
</evidence>
<dbReference type="PANTHER" id="PTHR30055">
    <property type="entry name" value="HTH-TYPE TRANSCRIPTIONAL REGULATOR RUTR"/>
    <property type="match status" value="1"/>
</dbReference>
<dbReference type="EMBL" id="BSFQ01000033">
    <property type="protein sequence ID" value="GLL14577.1"/>
    <property type="molecule type" value="Genomic_DNA"/>
</dbReference>
<evidence type="ECO:0000256" key="1">
    <source>
        <dbReference type="ARBA" id="ARBA00023015"/>
    </source>
</evidence>
<evidence type="ECO:0000256" key="2">
    <source>
        <dbReference type="ARBA" id="ARBA00023125"/>
    </source>
</evidence>
<dbReference type="InterPro" id="IPR001647">
    <property type="entry name" value="HTH_TetR"/>
</dbReference>
<dbReference type="GO" id="GO:0000976">
    <property type="term" value="F:transcription cis-regulatory region binding"/>
    <property type="evidence" value="ECO:0007669"/>
    <property type="project" value="TreeGrafter"/>
</dbReference>
<reference evidence="6" key="1">
    <citation type="journal article" date="2014" name="Int. J. Syst. Evol. Microbiol.">
        <title>Complete genome sequence of Corynebacterium casei LMG S-19264T (=DSM 44701T), isolated from a smear-ripened cheese.</title>
        <authorList>
            <consortium name="US DOE Joint Genome Institute (JGI-PGF)"/>
            <person name="Walter F."/>
            <person name="Albersmeier A."/>
            <person name="Kalinowski J."/>
            <person name="Ruckert C."/>
        </authorList>
    </citation>
    <scope>NUCLEOTIDE SEQUENCE</scope>
    <source>
        <strain evidence="6">VKM Ac-1069</strain>
    </source>
</reference>
<dbReference type="PROSITE" id="PS50977">
    <property type="entry name" value="HTH_TETR_2"/>
    <property type="match status" value="1"/>
</dbReference>
<feature type="DNA-binding region" description="H-T-H motif" evidence="4">
    <location>
        <begin position="54"/>
        <end position="73"/>
    </location>
</feature>
<name>A0A9W6NZD2_9PSEU</name>
<organism evidence="6 7">
    <name type="scientific">Pseudonocardia halophobica</name>
    <dbReference type="NCBI Taxonomy" id="29401"/>
    <lineage>
        <taxon>Bacteria</taxon>
        <taxon>Bacillati</taxon>
        <taxon>Actinomycetota</taxon>
        <taxon>Actinomycetes</taxon>
        <taxon>Pseudonocardiales</taxon>
        <taxon>Pseudonocardiaceae</taxon>
        <taxon>Pseudonocardia</taxon>
    </lineage>
</organism>
<dbReference type="Gene3D" id="1.10.357.10">
    <property type="entry name" value="Tetracycline Repressor, domain 2"/>
    <property type="match status" value="1"/>
</dbReference>
<dbReference type="PANTHER" id="PTHR30055:SF151">
    <property type="entry name" value="TRANSCRIPTIONAL REGULATORY PROTEIN"/>
    <property type="match status" value="1"/>
</dbReference>
<dbReference type="AlphaFoldDB" id="A0A9W6NZD2"/>
<dbReference type="Gene3D" id="1.10.10.60">
    <property type="entry name" value="Homeodomain-like"/>
    <property type="match status" value="1"/>
</dbReference>
<gene>
    <name evidence="6" type="ORF">GCM10017577_57240</name>
</gene>
<dbReference type="InterPro" id="IPR004111">
    <property type="entry name" value="Repressor_TetR_C"/>
</dbReference>
<keyword evidence="3" id="KW-0804">Transcription</keyword>
<evidence type="ECO:0000259" key="5">
    <source>
        <dbReference type="PROSITE" id="PS50977"/>
    </source>
</evidence>
<reference evidence="6" key="2">
    <citation type="submission" date="2023-01" db="EMBL/GenBank/DDBJ databases">
        <authorList>
            <person name="Sun Q."/>
            <person name="Evtushenko L."/>
        </authorList>
    </citation>
    <scope>NUCLEOTIDE SEQUENCE</scope>
    <source>
        <strain evidence="6">VKM Ac-1069</strain>
    </source>
</reference>